<dbReference type="Pfam" id="PF12732">
    <property type="entry name" value="YtxH"/>
    <property type="match status" value="1"/>
</dbReference>
<dbReference type="EMBL" id="NIRO01000001">
    <property type="protein sequence ID" value="PHI17766.1"/>
    <property type="molecule type" value="Genomic_DNA"/>
</dbReference>
<proteinExistence type="predicted"/>
<dbReference type="AlphaFoldDB" id="A0A2C6CG34"/>
<reference evidence="1 2" key="1">
    <citation type="submission" date="2017-06" db="EMBL/GenBank/DDBJ databases">
        <title>Draft genome sequence of Fusobacterium nucleatum subsp. polymorphum KCOM 1274 (=ChDC F309).</title>
        <authorList>
            <person name="Kook J.-K."/>
            <person name="Park S.-N."/>
            <person name="Lim Y.K."/>
            <person name="Roh H."/>
        </authorList>
    </citation>
    <scope>NUCLEOTIDE SEQUENCE [LARGE SCALE GENOMIC DNA]</scope>
    <source>
        <strain evidence="2">KCOM 1274 (ChDC F309)</strain>
    </source>
</reference>
<dbReference type="InterPro" id="IPR024623">
    <property type="entry name" value="YtxH"/>
</dbReference>
<gene>
    <name evidence="1" type="ORF">CBG56_02065</name>
</gene>
<comment type="caution">
    <text evidence="1">The sequence shown here is derived from an EMBL/GenBank/DDBJ whole genome shotgun (WGS) entry which is preliminary data.</text>
</comment>
<protein>
    <submittedName>
        <fullName evidence="1">General stress protein</fullName>
    </submittedName>
</protein>
<dbReference type="Proteomes" id="UP000224507">
    <property type="component" value="Unassembled WGS sequence"/>
</dbReference>
<evidence type="ECO:0000313" key="1">
    <source>
        <dbReference type="EMBL" id="PHI17766.1"/>
    </source>
</evidence>
<dbReference type="Gene3D" id="1.20.120.20">
    <property type="entry name" value="Apolipoprotein"/>
    <property type="match status" value="1"/>
</dbReference>
<dbReference type="RefSeq" id="WP_098996984.1">
    <property type="nucleotide sequence ID" value="NZ_CP071096.1"/>
</dbReference>
<accession>A0A2C6CG34</accession>
<evidence type="ECO:0000313" key="2">
    <source>
        <dbReference type="Proteomes" id="UP000224507"/>
    </source>
</evidence>
<organism evidence="1 2">
    <name type="scientific">Fusobacterium nucleatum subsp. polymorphum</name>
    <name type="common">Fusobacterium polymorphum</name>
    <dbReference type="NCBI Taxonomy" id="76857"/>
    <lineage>
        <taxon>Bacteria</taxon>
        <taxon>Fusobacteriati</taxon>
        <taxon>Fusobacteriota</taxon>
        <taxon>Fusobacteriia</taxon>
        <taxon>Fusobacteriales</taxon>
        <taxon>Fusobacteriaceae</taxon>
        <taxon>Fusobacterium</taxon>
    </lineage>
</organism>
<sequence>MGLISYIEEKRLERERAIRNEKLIDTMKFLAGVGAGFTLGILFAPKSGKETRKAICDATKNGIDFVNENLNNAKNYVKDKASNIKEAVAEKYDELTNETIPEKIEDFEEKVHDTADKVEEKAENVKEKVKKW</sequence>
<name>A0A2C6CG34_FUSNP</name>